<reference evidence="1 2" key="1">
    <citation type="submission" date="2015-03" db="EMBL/GenBank/DDBJ databases">
        <title>Draft genome sequence of Luteibacter yeojuensis strain SU11.</title>
        <authorList>
            <person name="Sulaiman J."/>
            <person name="Priya K."/>
            <person name="Chan K.-G."/>
        </authorList>
    </citation>
    <scope>NUCLEOTIDE SEQUENCE [LARGE SCALE GENOMIC DNA]</scope>
    <source>
        <strain evidence="1 2">SU11</strain>
    </source>
</reference>
<dbReference type="Pfam" id="PF13583">
    <property type="entry name" value="Reprolysin_4"/>
    <property type="match status" value="1"/>
</dbReference>
<name>A0A0F3KVY5_9GAMM</name>
<protein>
    <submittedName>
        <fullName evidence="1">Uncharacterized protein</fullName>
    </submittedName>
</protein>
<comment type="caution">
    <text evidence="1">The sequence shown here is derived from an EMBL/GenBank/DDBJ whole genome shotgun (WGS) entry which is preliminary data.</text>
</comment>
<evidence type="ECO:0000313" key="2">
    <source>
        <dbReference type="Proteomes" id="UP000033651"/>
    </source>
</evidence>
<dbReference type="AlphaFoldDB" id="A0A0F3KVY5"/>
<accession>A0A0F3KVY5</accession>
<gene>
    <name evidence="1" type="ORF">VI08_07675</name>
</gene>
<dbReference type="Proteomes" id="UP000033651">
    <property type="component" value="Unassembled WGS sequence"/>
</dbReference>
<evidence type="ECO:0000313" key="1">
    <source>
        <dbReference type="EMBL" id="KJV35435.1"/>
    </source>
</evidence>
<sequence length="523" mass="54863">MAGPDHLADARAPLFALAPGGVASAEVVLPVDGATTARFRMVDSGTLPADLRRRFPALRSFRGNDATGRAARLDFARGTARLAVREADGRWLSAVSPLPAPGAASPGHAHLQPAMARAVARPTTRAAAMAAHGNLHYTFRLAVAADSHFVAANGGSRDAALGAIAHLVNRANEVLETDLGVSMVLAAHAERLVLTDTEGDALRHGEPMAAAVTLIERRLGARAYDIGHAFVAGRGRGGQPRTSCSDSLAGLYHAAHKAAAWSSGATTEHAFAAFVAGLGAQLGAQPVANLCTGCLAFHGLQIAQVRAWLGSRGGRCARKHVVDAAAPWIEPPPPDEPIVIPARTPFWLDALVVPSMPGRWLSYAWDAIDAQPWFDATAPQAQPRRAFTAPLPSTSRDMAFRLTVRDHGGAAATVASSDVHVRVVDTGRPFALASTGDAHAGGPIDIHWDPAGTPEPPIACHFLDATLSTDGGVSWRMLARDVANTGAARITLPAGITSDDARLRLACDWRPFFAESPTPFRIR</sequence>
<dbReference type="EMBL" id="JZRB01000015">
    <property type="protein sequence ID" value="KJV35435.1"/>
    <property type="molecule type" value="Genomic_DNA"/>
</dbReference>
<dbReference type="PATRIC" id="fig|345309.4.peg.747"/>
<proteinExistence type="predicted"/>
<keyword evidence="2" id="KW-1185">Reference proteome</keyword>
<organism evidence="1 2">
    <name type="scientific">Luteibacter yeojuensis</name>
    <dbReference type="NCBI Taxonomy" id="345309"/>
    <lineage>
        <taxon>Bacteria</taxon>
        <taxon>Pseudomonadati</taxon>
        <taxon>Pseudomonadota</taxon>
        <taxon>Gammaproteobacteria</taxon>
        <taxon>Lysobacterales</taxon>
        <taxon>Rhodanobacteraceae</taxon>
        <taxon>Luteibacter</taxon>
    </lineage>
</organism>